<evidence type="ECO:0000256" key="2">
    <source>
        <dbReference type="ARBA" id="ARBA00023043"/>
    </source>
</evidence>
<feature type="repeat" description="ANK" evidence="3">
    <location>
        <begin position="268"/>
        <end position="300"/>
    </location>
</feature>
<proteinExistence type="predicted"/>
<dbReference type="Pfam" id="PF00023">
    <property type="entry name" value="Ank"/>
    <property type="match status" value="1"/>
</dbReference>
<dbReference type="SUPFAM" id="SSF48403">
    <property type="entry name" value="Ankyrin repeat"/>
    <property type="match status" value="1"/>
</dbReference>
<dbReference type="Proteomes" id="UP000604046">
    <property type="component" value="Unassembled WGS sequence"/>
</dbReference>
<accession>A0A812JET0</accession>
<gene>
    <name evidence="4" type="primary">ANKS1A</name>
    <name evidence="4" type="ORF">SNAT2548_LOCUS5994</name>
</gene>
<keyword evidence="1" id="KW-0677">Repeat</keyword>
<evidence type="ECO:0000256" key="3">
    <source>
        <dbReference type="PROSITE-ProRule" id="PRU00023"/>
    </source>
</evidence>
<dbReference type="Gene3D" id="1.25.40.20">
    <property type="entry name" value="Ankyrin repeat-containing domain"/>
    <property type="match status" value="2"/>
</dbReference>
<dbReference type="OrthoDB" id="426874at2759"/>
<dbReference type="InterPro" id="IPR002110">
    <property type="entry name" value="Ankyrin_rpt"/>
</dbReference>
<dbReference type="InterPro" id="IPR036770">
    <property type="entry name" value="Ankyrin_rpt-contain_sf"/>
</dbReference>
<organism evidence="4 5">
    <name type="scientific">Symbiodinium natans</name>
    <dbReference type="NCBI Taxonomy" id="878477"/>
    <lineage>
        <taxon>Eukaryota</taxon>
        <taxon>Sar</taxon>
        <taxon>Alveolata</taxon>
        <taxon>Dinophyceae</taxon>
        <taxon>Suessiales</taxon>
        <taxon>Symbiodiniaceae</taxon>
        <taxon>Symbiodinium</taxon>
    </lineage>
</organism>
<dbReference type="PROSITE" id="PS50088">
    <property type="entry name" value="ANK_REPEAT"/>
    <property type="match status" value="1"/>
</dbReference>
<dbReference type="PROSITE" id="PS50297">
    <property type="entry name" value="ANK_REP_REGION"/>
    <property type="match status" value="1"/>
</dbReference>
<reference evidence="4" key="1">
    <citation type="submission" date="2021-02" db="EMBL/GenBank/DDBJ databases">
        <authorList>
            <person name="Dougan E. K."/>
            <person name="Rhodes N."/>
            <person name="Thang M."/>
            <person name="Chan C."/>
        </authorList>
    </citation>
    <scope>NUCLEOTIDE SEQUENCE</scope>
</reference>
<dbReference type="EMBL" id="CAJNDS010000391">
    <property type="protein sequence ID" value="CAE7201019.1"/>
    <property type="molecule type" value="Genomic_DNA"/>
</dbReference>
<sequence length="546" mass="59634">MGHAAFVSHQWLTEHHPDPDLVQLRVLQDALRNLLHQLKYVPLDPLTEIYVPTAKSLPLGDFQARPLFLWYDYFSCPQLEQGGYGMEGGGGQLADAIDSIPAYIARCSYFLGLCPVIDCPGAGRVLSQFSWSQRGWCRVERVLRELSQDGTWILIKSDVSFELVGTALAFVSGSAGEGEFTVAKDRGKLAAVLQQAVVRKLVACLASFDFEAYRLHLNLQTVHLRGLDAHPVTDFIPGFKRSSTGRSDVVAEFFYQNGFRTVRDVDAAGWSPLHYAALGGRTELIEGLLQRRGDPTLRTSRDQPKVGCPASMSALDLTMLFKHTDAARLLIAARADLEGGMPAMAYAALSNNPEGVRLLCAAGANPLSENLINIPMFDFASAYASSAAVEAFLMQAPPETLDISQALWASMWSRGGTAEMVDRLVGLRADVNHQRKIRQASPLDELTVAKSQEHRSGRTTVLTALLHHMPDMTPLMAAVQTAQYEGAAALIAAGARLDLRNVWGWTAADFARGQTIPKFLQLGLEGDPSECQKLNALALAHAYVEM</sequence>
<evidence type="ECO:0000313" key="4">
    <source>
        <dbReference type="EMBL" id="CAE7201019.1"/>
    </source>
</evidence>
<comment type="caution">
    <text evidence="4">The sequence shown here is derived from an EMBL/GenBank/DDBJ whole genome shotgun (WGS) entry which is preliminary data.</text>
</comment>
<protein>
    <submittedName>
        <fullName evidence="4">ANKS1A protein</fullName>
    </submittedName>
</protein>
<name>A0A812JET0_9DINO</name>
<evidence type="ECO:0000313" key="5">
    <source>
        <dbReference type="Proteomes" id="UP000604046"/>
    </source>
</evidence>
<dbReference type="AlphaFoldDB" id="A0A812JET0"/>
<dbReference type="SMART" id="SM00248">
    <property type="entry name" value="ANK"/>
    <property type="match status" value="4"/>
</dbReference>
<keyword evidence="5" id="KW-1185">Reference proteome</keyword>
<evidence type="ECO:0000256" key="1">
    <source>
        <dbReference type="ARBA" id="ARBA00022737"/>
    </source>
</evidence>
<keyword evidence="2 3" id="KW-0040">ANK repeat</keyword>
<dbReference type="PANTHER" id="PTHR24171">
    <property type="entry name" value="ANKYRIN REPEAT DOMAIN-CONTAINING PROTEIN 39-RELATED"/>
    <property type="match status" value="1"/>
</dbReference>